<comment type="caution">
    <text evidence="1">The sequence shown here is derived from an EMBL/GenBank/DDBJ whole genome shotgun (WGS) entry which is preliminary data.</text>
</comment>
<name>A0A2T1N6U0_9FLAO</name>
<evidence type="ECO:0000313" key="2">
    <source>
        <dbReference type="Proteomes" id="UP000238426"/>
    </source>
</evidence>
<proteinExistence type="predicted"/>
<protein>
    <submittedName>
        <fullName evidence="1">Uncharacterized protein</fullName>
    </submittedName>
</protein>
<gene>
    <name evidence="1" type="ORF">C7H52_11185</name>
</gene>
<evidence type="ECO:0000313" key="1">
    <source>
        <dbReference type="EMBL" id="PSG87309.1"/>
    </source>
</evidence>
<dbReference type="AlphaFoldDB" id="A0A2T1N6U0"/>
<organism evidence="1 2">
    <name type="scientific">Aurantibacter aestuarii</name>
    <dbReference type="NCBI Taxonomy" id="1266046"/>
    <lineage>
        <taxon>Bacteria</taxon>
        <taxon>Pseudomonadati</taxon>
        <taxon>Bacteroidota</taxon>
        <taxon>Flavobacteriia</taxon>
        <taxon>Flavobacteriales</taxon>
        <taxon>Flavobacteriaceae</taxon>
        <taxon>Aurantibacter</taxon>
    </lineage>
</organism>
<sequence length="146" mass="17379">MKLIEKISSWIYPKKEIDFDNREFEFCIVGNIIDEHLWGEEKIIKKGSKQFRPGAKVYCMPEFGGMAHESIRVLGKPRKQKRLINIIINTRLIKNFRTQKVYNPKIQSEIGSHHFYWTNRRSESEMKNLNEMVEYLNTLTEEIKTA</sequence>
<dbReference type="OrthoDB" id="679907at2"/>
<dbReference type="RefSeq" id="WP_106463993.1">
    <property type="nucleotide sequence ID" value="NZ_PXOQ01000014.1"/>
</dbReference>
<keyword evidence="2" id="KW-1185">Reference proteome</keyword>
<reference evidence="1 2" key="1">
    <citation type="submission" date="2018-03" db="EMBL/GenBank/DDBJ databases">
        <title>Mesoflavibacter sp. HG37 and Mesoflavibacter sp. HG96 sp.nov., two marine bacteria isolated from seawater of Western Pacific Ocean.</title>
        <authorList>
            <person name="Cheng H."/>
            <person name="Wu Y.-H."/>
            <person name="Guo L.-L."/>
            <person name="Xu X.-W."/>
        </authorList>
    </citation>
    <scope>NUCLEOTIDE SEQUENCE [LARGE SCALE GENOMIC DNA]</scope>
    <source>
        <strain evidence="1 2">KCTC 32269</strain>
    </source>
</reference>
<dbReference type="Proteomes" id="UP000238426">
    <property type="component" value="Unassembled WGS sequence"/>
</dbReference>
<accession>A0A2T1N6U0</accession>
<dbReference type="EMBL" id="PXOQ01000014">
    <property type="protein sequence ID" value="PSG87309.1"/>
    <property type="molecule type" value="Genomic_DNA"/>
</dbReference>